<name>T1AUR1_9ZZZZ</name>
<dbReference type="Pfam" id="PF01916">
    <property type="entry name" value="DS"/>
    <property type="match status" value="1"/>
</dbReference>
<reference evidence="2" key="1">
    <citation type="submission" date="2013-08" db="EMBL/GenBank/DDBJ databases">
        <authorList>
            <person name="Mendez C."/>
            <person name="Richter M."/>
            <person name="Ferrer M."/>
            <person name="Sanchez J."/>
        </authorList>
    </citation>
    <scope>NUCLEOTIDE SEQUENCE</scope>
</reference>
<dbReference type="SUPFAM" id="SSF52467">
    <property type="entry name" value="DHS-like NAD/FAD-binding domain"/>
    <property type="match status" value="1"/>
</dbReference>
<dbReference type="InterPro" id="IPR036982">
    <property type="entry name" value="Deoxyhypusine_synthase_sf"/>
</dbReference>
<accession>T1AUR1</accession>
<comment type="similarity">
    <text evidence="1">Belongs to the deoxyhypusine synthase family.</text>
</comment>
<evidence type="ECO:0000256" key="1">
    <source>
        <dbReference type="ARBA" id="ARBA00009892"/>
    </source>
</evidence>
<reference evidence="2" key="2">
    <citation type="journal article" date="2014" name="ISME J.">
        <title>Microbial stratification in low pH oxic and suboxic macroscopic growths along an acid mine drainage.</title>
        <authorList>
            <person name="Mendez-Garcia C."/>
            <person name="Mesa V."/>
            <person name="Sprenger R.R."/>
            <person name="Richter M."/>
            <person name="Diez M.S."/>
            <person name="Solano J."/>
            <person name="Bargiela R."/>
            <person name="Golyshina O.V."/>
            <person name="Manteca A."/>
            <person name="Ramos J.L."/>
            <person name="Gallego J.R."/>
            <person name="Llorente I."/>
            <person name="Martins Dos Santos V.A."/>
            <person name="Jensen O.N."/>
            <person name="Pelaez A.I."/>
            <person name="Sanchez J."/>
            <person name="Ferrer M."/>
        </authorList>
    </citation>
    <scope>NUCLEOTIDE SEQUENCE</scope>
</reference>
<gene>
    <name evidence="2" type="ORF">B2A_02042</name>
</gene>
<proteinExistence type="inferred from homology"/>
<comment type="caution">
    <text evidence="2">The sequence shown here is derived from an EMBL/GenBank/DDBJ whole genome shotgun (WGS) entry which is preliminary data.</text>
</comment>
<sequence length="87" mass="9931">VDVVVSTGAIMYQDLYQTVGGRHWKGTPRADDVELRSLYLDRIYDTYVDEVKFEETDRAIAAATEEFPPSPRLLPRILPVPRPEVPE</sequence>
<dbReference type="InterPro" id="IPR029035">
    <property type="entry name" value="DHS-like_NAD/FAD-binding_dom"/>
</dbReference>
<feature type="non-terminal residue" evidence="2">
    <location>
        <position position="1"/>
    </location>
</feature>
<evidence type="ECO:0000313" key="2">
    <source>
        <dbReference type="EMBL" id="EQD64366.1"/>
    </source>
</evidence>
<dbReference type="EMBL" id="AUZZ01001432">
    <property type="protein sequence ID" value="EQD64366.1"/>
    <property type="molecule type" value="Genomic_DNA"/>
</dbReference>
<dbReference type="InterPro" id="IPR002773">
    <property type="entry name" value="Deoxyhypusine_synthase"/>
</dbReference>
<dbReference type="Gene3D" id="3.40.910.10">
    <property type="entry name" value="Deoxyhypusine synthase"/>
    <property type="match status" value="1"/>
</dbReference>
<dbReference type="AlphaFoldDB" id="T1AUR1"/>
<organism evidence="2">
    <name type="scientific">mine drainage metagenome</name>
    <dbReference type="NCBI Taxonomy" id="410659"/>
    <lineage>
        <taxon>unclassified sequences</taxon>
        <taxon>metagenomes</taxon>
        <taxon>ecological metagenomes</taxon>
    </lineage>
</organism>
<feature type="non-terminal residue" evidence="2">
    <location>
        <position position="87"/>
    </location>
</feature>
<protein>
    <submittedName>
        <fullName evidence="2">Deoxyhypusine synthase-like protein</fullName>
    </submittedName>
</protein>